<dbReference type="Proteomes" id="UP000219042">
    <property type="component" value="Unassembled WGS sequence"/>
</dbReference>
<reference evidence="3" key="1">
    <citation type="submission" date="2016-09" db="EMBL/GenBank/DDBJ databases">
        <authorList>
            <person name="Varghese N."/>
            <person name="Submissions S."/>
        </authorList>
    </citation>
    <scope>NUCLEOTIDE SEQUENCE [LARGE SCALE GENOMIC DNA]</scope>
    <source>
        <strain evidence="3">ANC 4466</strain>
    </source>
</reference>
<dbReference type="AlphaFoldDB" id="A0A240E7H4"/>
<organism evidence="2 3">
    <name type="scientific">Acinetobacter puyangensis</name>
    <dbReference type="NCBI Taxonomy" id="1096779"/>
    <lineage>
        <taxon>Bacteria</taxon>
        <taxon>Pseudomonadati</taxon>
        <taxon>Pseudomonadota</taxon>
        <taxon>Gammaproteobacteria</taxon>
        <taxon>Moraxellales</taxon>
        <taxon>Moraxellaceae</taxon>
        <taxon>Acinetobacter</taxon>
    </lineage>
</organism>
<dbReference type="RefSeq" id="WP_097078441.1">
    <property type="nucleotide sequence ID" value="NZ_BAABHT010000003.1"/>
</dbReference>
<feature type="coiled-coil region" evidence="1">
    <location>
        <begin position="174"/>
        <end position="201"/>
    </location>
</feature>
<evidence type="ECO:0000313" key="3">
    <source>
        <dbReference type="Proteomes" id="UP000219042"/>
    </source>
</evidence>
<keyword evidence="1" id="KW-0175">Coiled coil</keyword>
<proteinExistence type="predicted"/>
<keyword evidence="3" id="KW-1185">Reference proteome</keyword>
<evidence type="ECO:0000256" key="1">
    <source>
        <dbReference type="SAM" id="Coils"/>
    </source>
</evidence>
<gene>
    <name evidence="2" type="ORF">SAMN05421731_102354</name>
</gene>
<dbReference type="EMBL" id="OANT01000002">
    <property type="protein sequence ID" value="SNX44193.1"/>
    <property type="molecule type" value="Genomic_DNA"/>
</dbReference>
<evidence type="ECO:0000313" key="2">
    <source>
        <dbReference type="EMBL" id="SNX44193.1"/>
    </source>
</evidence>
<accession>A0A240E7H4</accession>
<name>A0A240E7H4_9GAMM</name>
<sequence length="287" mass="33022">MKWKHNELAHDLAQHLQNSTDRVVWEDMQLGPAGSPRPDVYTIPKSYTKFCPIAYECKISVSDFRSDITKGKWSSYLKYSSGVIFAVPKGLITKDDVSKGCGLIVRSENVWRMVKGPTLLPLQDLPREAWLKLVIDGVDRSIREYNTNRFYQNDVHDKIAKEYGEQLAIALANRDTAQRHLEQKTDNLKQKNKELDLVRAIEDAREEKEYLLKLRTELCEQLGLKPNSHQYAIQTALRNKLNLLNSDENYLRSQHVVGNLLRDMEQQVKSLKEVAAPLFEIKQGDLA</sequence>
<evidence type="ECO:0008006" key="4">
    <source>
        <dbReference type="Google" id="ProtNLM"/>
    </source>
</evidence>
<dbReference type="OrthoDB" id="198812at2"/>
<protein>
    <recommendedName>
        <fullName evidence="4">MmcB family DNA repair protein</fullName>
    </recommendedName>
</protein>